<dbReference type="PROSITE" id="PS51857">
    <property type="entry name" value="CSD_2"/>
    <property type="match status" value="1"/>
</dbReference>
<dbReference type="Pfam" id="PF00313">
    <property type="entry name" value="CSD"/>
    <property type="match status" value="1"/>
</dbReference>
<dbReference type="PRINTS" id="PR00050">
    <property type="entry name" value="COLDSHOCK"/>
</dbReference>
<dbReference type="CDD" id="cd04458">
    <property type="entry name" value="CSP_CDS"/>
    <property type="match status" value="1"/>
</dbReference>
<dbReference type="Gene3D" id="2.40.50.140">
    <property type="entry name" value="Nucleic acid-binding proteins"/>
    <property type="match status" value="1"/>
</dbReference>
<dbReference type="InterPro" id="IPR050181">
    <property type="entry name" value="Cold_shock_domain"/>
</dbReference>
<name>A0A504Y6X6_FASGI</name>
<protein>
    <submittedName>
        <fullName evidence="3">DNA-binding protein A</fullName>
    </submittedName>
</protein>
<organism evidence="3 4">
    <name type="scientific">Fasciola gigantica</name>
    <name type="common">Giant liver fluke</name>
    <dbReference type="NCBI Taxonomy" id="46835"/>
    <lineage>
        <taxon>Eukaryota</taxon>
        <taxon>Metazoa</taxon>
        <taxon>Spiralia</taxon>
        <taxon>Lophotrochozoa</taxon>
        <taxon>Platyhelminthes</taxon>
        <taxon>Trematoda</taxon>
        <taxon>Digenea</taxon>
        <taxon>Plagiorchiida</taxon>
        <taxon>Echinostomata</taxon>
        <taxon>Echinostomatoidea</taxon>
        <taxon>Fasciolidae</taxon>
        <taxon>Fasciola</taxon>
    </lineage>
</organism>
<feature type="region of interest" description="Disordered" evidence="1">
    <location>
        <begin position="146"/>
        <end position="204"/>
    </location>
</feature>
<keyword evidence="4" id="KW-1185">Reference proteome</keyword>
<keyword evidence="3" id="KW-0238">DNA-binding</keyword>
<evidence type="ECO:0000313" key="3">
    <source>
        <dbReference type="EMBL" id="TPP56371.1"/>
    </source>
</evidence>
<sequence length="204" mass="22080">MAGTAPPGTDKSGQRSGPRKLLEERIERDVKWFSVKSGYGFIYRHNADTDIFVHQSAISMSNANKFQRSLREGEEVEFYVVEGGEKADNAWQVTDLNYAPVQGSDHPTPRRGMYRGIDQGMNPGWYGGGCGCGELGMGLRGGEQFQGRGYPLGRGSRGGHGDSRKTPQGGPRGCRSDEQKQPTSPTVTNGSLSRGLISCGNLAH</sequence>
<dbReference type="Proteomes" id="UP000316759">
    <property type="component" value="Unassembled WGS sequence"/>
</dbReference>
<feature type="region of interest" description="Disordered" evidence="1">
    <location>
        <begin position="1"/>
        <end position="22"/>
    </location>
</feature>
<feature type="compositionally biased region" description="Polar residues" evidence="1">
    <location>
        <begin position="181"/>
        <end position="192"/>
    </location>
</feature>
<evidence type="ECO:0000259" key="2">
    <source>
        <dbReference type="PROSITE" id="PS51857"/>
    </source>
</evidence>
<dbReference type="EMBL" id="SUNJ01014613">
    <property type="protein sequence ID" value="TPP56371.1"/>
    <property type="molecule type" value="Genomic_DNA"/>
</dbReference>
<dbReference type="STRING" id="46835.A0A504Y6X6"/>
<evidence type="ECO:0000313" key="4">
    <source>
        <dbReference type="Proteomes" id="UP000316759"/>
    </source>
</evidence>
<evidence type="ECO:0000256" key="1">
    <source>
        <dbReference type="SAM" id="MobiDB-lite"/>
    </source>
</evidence>
<dbReference type="AlphaFoldDB" id="A0A504Y6X6"/>
<accession>A0A504Y6X6</accession>
<feature type="domain" description="CSD" evidence="2">
    <location>
        <begin position="25"/>
        <end position="95"/>
    </location>
</feature>
<dbReference type="InterPro" id="IPR011129">
    <property type="entry name" value="CSD"/>
</dbReference>
<dbReference type="OrthoDB" id="203339at2759"/>
<dbReference type="PROSITE" id="PS00352">
    <property type="entry name" value="CSD_1"/>
    <property type="match status" value="1"/>
</dbReference>
<dbReference type="SMART" id="SM00357">
    <property type="entry name" value="CSP"/>
    <property type="match status" value="1"/>
</dbReference>
<gene>
    <name evidence="3" type="ORF">FGIG_08932</name>
</gene>
<dbReference type="InterPro" id="IPR012340">
    <property type="entry name" value="NA-bd_OB-fold"/>
</dbReference>
<reference evidence="3 4" key="1">
    <citation type="submission" date="2019-04" db="EMBL/GenBank/DDBJ databases">
        <title>Annotation for the trematode Fasciola gigantica.</title>
        <authorList>
            <person name="Choi Y.-J."/>
        </authorList>
    </citation>
    <scope>NUCLEOTIDE SEQUENCE [LARGE SCALE GENOMIC DNA]</scope>
    <source>
        <strain evidence="3">Uganda_cow_1</strain>
    </source>
</reference>
<dbReference type="PANTHER" id="PTHR11544">
    <property type="entry name" value="COLD SHOCK DOMAIN CONTAINING PROTEINS"/>
    <property type="match status" value="1"/>
</dbReference>
<comment type="caution">
    <text evidence="3">The sequence shown here is derived from an EMBL/GenBank/DDBJ whole genome shotgun (WGS) entry which is preliminary data.</text>
</comment>
<dbReference type="GO" id="GO:0003677">
    <property type="term" value="F:DNA binding"/>
    <property type="evidence" value="ECO:0007669"/>
    <property type="project" value="UniProtKB-KW"/>
</dbReference>
<dbReference type="InterPro" id="IPR002059">
    <property type="entry name" value="CSP_DNA-bd"/>
</dbReference>
<proteinExistence type="predicted"/>
<dbReference type="InterPro" id="IPR019844">
    <property type="entry name" value="CSD_CS"/>
</dbReference>
<dbReference type="SUPFAM" id="SSF50249">
    <property type="entry name" value="Nucleic acid-binding proteins"/>
    <property type="match status" value="1"/>
</dbReference>